<accession>A0A9D4CIC3</accession>
<protein>
    <submittedName>
        <fullName evidence="1">Uncharacterized protein</fullName>
    </submittedName>
</protein>
<evidence type="ECO:0000313" key="1">
    <source>
        <dbReference type="EMBL" id="KAH3725018.1"/>
    </source>
</evidence>
<name>A0A9D4CIC3_DREPO</name>
<comment type="caution">
    <text evidence="1">The sequence shown here is derived from an EMBL/GenBank/DDBJ whole genome shotgun (WGS) entry which is preliminary data.</text>
</comment>
<sequence length="66" mass="7348">MIANYANQLNVPEEKVTILLEELRAHAVQKLAERVKFRQSGLATLKVKLSGQLAKRVTFSHSDIGS</sequence>
<dbReference type="EMBL" id="JAIWYP010000012">
    <property type="protein sequence ID" value="KAH3725018.1"/>
    <property type="molecule type" value="Genomic_DNA"/>
</dbReference>
<gene>
    <name evidence="1" type="ORF">DPMN_050846</name>
</gene>
<dbReference type="AlphaFoldDB" id="A0A9D4CIC3"/>
<proteinExistence type="predicted"/>
<evidence type="ECO:0000313" key="2">
    <source>
        <dbReference type="Proteomes" id="UP000828390"/>
    </source>
</evidence>
<organism evidence="1 2">
    <name type="scientific">Dreissena polymorpha</name>
    <name type="common">Zebra mussel</name>
    <name type="synonym">Mytilus polymorpha</name>
    <dbReference type="NCBI Taxonomy" id="45954"/>
    <lineage>
        <taxon>Eukaryota</taxon>
        <taxon>Metazoa</taxon>
        <taxon>Spiralia</taxon>
        <taxon>Lophotrochozoa</taxon>
        <taxon>Mollusca</taxon>
        <taxon>Bivalvia</taxon>
        <taxon>Autobranchia</taxon>
        <taxon>Heteroconchia</taxon>
        <taxon>Euheterodonta</taxon>
        <taxon>Imparidentia</taxon>
        <taxon>Neoheterodontei</taxon>
        <taxon>Myida</taxon>
        <taxon>Dreissenoidea</taxon>
        <taxon>Dreissenidae</taxon>
        <taxon>Dreissena</taxon>
    </lineage>
</organism>
<reference evidence="1" key="2">
    <citation type="submission" date="2020-11" db="EMBL/GenBank/DDBJ databases">
        <authorList>
            <person name="McCartney M.A."/>
            <person name="Auch B."/>
            <person name="Kono T."/>
            <person name="Mallez S."/>
            <person name="Becker A."/>
            <person name="Gohl D.M."/>
            <person name="Silverstein K.A.T."/>
            <person name="Koren S."/>
            <person name="Bechman K.B."/>
            <person name="Herman A."/>
            <person name="Abrahante J.E."/>
            <person name="Garbe J."/>
        </authorList>
    </citation>
    <scope>NUCLEOTIDE SEQUENCE</scope>
    <source>
        <strain evidence="1">Duluth1</strain>
        <tissue evidence="1">Whole animal</tissue>
    </source>
</reference>
<reference evidence="1" key="1">
    <citation type="journal article" date="2019" name="bioRxiv">
        <title>The Genome of the Zebra Mussel, Dreissena polymorpha: A Resource for Invasive Species Research.</title>
        <authorList>
            <person name="McCartney M.A."/>
            <person name="Auch B."/>
            <person name="Kono T."/>
            <person name="Mallez S."/>
            <person name="Zhang Y."/>
            <person name="Obille A."/>
            <person name="Becker A."/>
            <person name="Abrahante J.E."/>
            <person name="Garbe J."/>
            <person name="Badalamenti J.P."/>
            <person name="Herman A."/>
            <person name="Mangelson H."/>
            <person name="Liachko I."/>
            <person name="Sullivan S."/>
            <person name="Sone E.D."/>
            <person name="Koren S."/>
            <person name="Silverstein K.A.T."/>
            <person name="Beckman K.B."/>
            <person name="Gohl D.M."/>
        </authorList>
    </citation>
    <scope>NUCLEOTIDE SEQUENCE</scope>
    <source>
        <strain evidence="1">Duluth1</strain>
        <tissue evidence="1">Whole animal</tissue>
    </source>
</reference>
<keyword evidence="2" id="KW-1185">Reference proteome</keyword>
<dbReference type="Proteomes" id="UP000828390">
    <property type="component" value="Unassembled WGS sequence"/>
</dbReference>